<gene>
    <name evidence="1" type="ORF">GPL21_01325</name>
</gene>
<dbReference type="SUPFAM" id="SSF143410">
    <property type="entry name" value="DOPA-like"/>
    <property type="match status" value="1"/>
</dbReference>
<dbReference type="RefSeq" id="WP_050387421.1">
    <property type="nucleotide sequence ID" value="NZ_CP121667.1"/>
</dbReference>
<dbReference type="InterPro" id="IPR023389">
    <property type="entry name" value="DOPA-like_sf"/>
</dbReference>
<keyword evidence="1" id="KW-0560">Oxidoreductase</keyword>
<sequence length="136" mass="15316">MTGAPRTIGEIASYHAHVYYDPATSRDEAERLRNWIGERFLVTLGRWHDVKVGPHDQAMYQVAFAAELFPTLVPWLMLNHGSLSILVHPNTTNPRRDHHDDPLWIGTPLAVHADKLPEVAEMEQAPAPNTSPTLRP</sequence>
<accession>A0A844SDX9</accession>
<dbReference type="PANTHER" id="PTHR36423:SF2">
    <property type="entry name" value="AFR070WP"/>
    <property type="match status" value="1"/>
</dbReference>
<dbReference type="Gene3D" id="3.30.70.1240">
    <property type="entry name" value="DOPA-like domains"/>
    <property type="match status" value="1"/>
</dbReference>
<dbReference type="Proteomes" id="UP000436468">
    <property type="component" value="Unassembled WGS sequence"/>
</dbReference>
<name>A0A844SDX9_9BRAD</name>
<evidence type="ECO:0000313" key="1">
    <source>
        <dbReference type="EMBL" id="MVT63755.1"/>
    </source>
</evidence>
<keyword evidence="1" id="KW-0223">Dioxygenase</keyword>
<dbReference type="InterPro" id="IPR014980">
    <property type="entry name" value="DOPA_dioxygen"/>
</dbReference>
<organism evidence="1 2">
    <name type="scientific">Bradyrhizobium pachyrhizi</name>
    <dbReference type="NCBI Taxonomy" id="280333"/>
    <lineage>
        <taxon>Bacteria</taxon>
        <taxon>Pseudomonadati</taxon>
        <taxon>Pseudomonadota</taxon>
        <taxon>Alphaproteobacteria</taxon>
        <taxon>Hyphomicrobiales</taxon>
        <taxon>Nitrobacteraceae</taxon>
        <taxon>Bradyrhizobium</taxon>
    </lineage>
</organism>
<dbReference type="EMBL" id="WQNF01000001">
    <property type="protein sequence ID" value="MVT63755.1"/>
    <property type="molecule type" value="Genomic_DNA"/>
</dbReference>
<keyword evidence="2" id="KW-1185">Reference proteome</keyword>
<evidence type="ECO:0000313" key="2">
    <source>
        <dbReference type="Proteomes" id="UP000436468"/>
    </source>
</evidence>
<protein>
    <submittedName>
        <fullName evidence="1">Aromatic ring-cleaving dioxygenase</fullName>
    </submittedName>
</protein>
<reference evidence="1 2" key="1">
    <citation type="submission" date="2019-12" db="EMBL/GenBank/DDBJ databases">
        <title>Draft genome sequences Bradyrhizobium cajani AMBPC1010, Bradyrhizobium pachyrhizi AMBPC1040 and Bradyrhizobium yuanmingense ALSPC3051, three plant growth promoting strains isolated from nodules of Cajanus cajan L. in Dominican Republic.</title>
        <authorList>
            <person name="Flores-Felix J.D."/>
            <person name="Araujo J."/>
            <person name="Diaz-Alcantara C."/>
            <person name="Gonzalez-Andres F."/>
            <person name="Velazquez E."/>
        </authorList>
    </citation>
    <scope>NUCLEOTIDE SEQUENCE [LARGE SCALE GENOMIC DNA]</scope>
    <source>
        <strain evidence="1 2">1040</strain>
    </source>
</reference>
<dbReference type="AlphaFoldDB" id="A0A844SDX9"/>
<dbReference type="PANTHER" id="PTHR36423">
    <property type="entry name" value="AFR070WP"/>
    <property type="match status" value="1"/>
</dbReference>
<comment type="caution">
    <text evidence="1">The sequence shown here is derived from an EMBL/GenBank/DDBJ whole genome shotgun (WGS) entry which is preliminary data.</text>
</comment>
<dbReference type="GO" id="GO:0051213">
    <property type="term" value="F:dioxygenase activity"/>
    <property type="evidence" value="ECO:0007669"/>
    <property type="project" value="UniProtKB-KW"/>
</dbReference>
<proteinExistence type="predicted"/>
<dbReference type="Pfam" id="PF08883">
    <property type="entry name" value="DOPA_dioxygen"/>
    <property type="match status" value="1"/>
</dbReference>
<dbReference type="PIRSF" id="PIRSF028139">
    <property type="entry name" value="DOPA-diox_rel_Mll2280"/>
    <property type="match status" value="1"/>
</dbReference>